<sequence>MAHSIITMPSLISKSAVFLVVMAAFIGIGAHAGRRIDDEPWYEQYQDVRRALNISTDYWLHTVNFPRAYTEGRRCTIFHIKQWHEDRMNYSSHYLVNDTLQGMEYVGTFFQTPLNGPVPERKTNNGFYASLTSEKWHPQNYTLIYSDYENCLILRVRDFYKGYACMVLVNEPPTNNSIPWKCQLVYRNACNGSGIAEQIYERSCNKSQLLGRWS</sequence>
<dbReference type="GO" id="GO:0043176">
    <property type="term" value="F:amine binding"/>
    <property type="evidence" value="ECO:0007669"/>
    <property type="project" value="InterPro"/>
</dbReference>
<organism evidence="1">
    <name type="scientific">Amblyomma cajennense</name>
    <name type="common">Cayenne tick</name>
    <name type="synonym">Acarus cajennensis</name>
    <dbReference type="NCBI Taxonomy" id="34607"/>
    <lineage>
        <taxon>Eukaryota</taxon>
        <taxon>Metazoa</taxon>
        <taxon>Ecdysozoa</taxon>
        <taxon>Arthropoda</taxon>
        <taxon>Chelicerata</taxon>
        <taxon>Arachnida</taxon>
        <taxon>Acari</taxon>
        <taxon>Parasitiformes</taxon>
        <taxon>Ixodida</taxon>
        <taxon>Ixodoidea</taxon>
        <taxon>Ixodidae</taxon>
        <taxon>Amblyomminae</taxon>
        <taxon>Amblyomma</taxon>
    </lineage>
</organism>
<proteinExistence type="evidence at transcript level"/>
<accession>A0A023FR21</accession>
<dbReference type="InterPro" id="IPR012674">
    <property type="entry name" value="Calycin"/>
</dbReference>
<dbReference type="EMBL" id="GBBK01000241">
    <property type="protein sequence ID" value="JAC24241.1"/>
    <property type="molecule type" value="mRNA"/>
</dbReference>
<dbReference type="Pfam" id="PF02098">
    <property type="entry name" value="His_binding"/>
    <property type="match status" value="1"/>
</dbReference>
<evidence type="ECO:0000313" key="1">
    <source>
        <dbReference type="EMBL" id="JAC24241.1"/>
    </source>
</evidence>
<dbReference type="GO" id="GO:0030682">
    <property type="term" value="P:symbiont-mediated perturbation of host defenses"/>
    <property type="evidence" value="ECO:0007669"/>
    <property type="project" value="InterPro"/>
</dbReference>
<dbReference type="SUPFAM" id="SSF50814">
    <property type="entry name" value="Lipocalins"/>
    <property type="match status" value="1"/>
</dbReference>
<dbReference type="InterPro" id="IPR002970">
    <property type="entry name" value="Tick_his-bd"/>
</dbReference>
<dbReference type="Gene3D" id="2.40.128.20">
    <property type="match status" value="1"/>
</dbReference>
<dbReference type="AlphaFoldDB" id="A0A023FR21"/>
<protein>
    <submittedName>
        <fullName evidence="1">Putative lipocalin-2 1</fullName>
    </submittedName>
</protein>
<reference evidence="1" key="1">
    <citation type="submission" date="2014-03" db="EMBL/GenBank/DDBJ databases">
        <title>The sialotranscriptome of Amblyomma triste, Amblyomma parvum and Amblyomma cajennense ticks, uncovered by 454-based RNA-seq.</title>
        <authorList>
            <person name="Garcia G.R."/>
            <person name="Gardinassi L.G."/>
            <person name="Ribeiro J.M."/>
            <person name="Anatriello E."/>
            <person name="Ferreira B.R."/>
            <person name="Moreira H.N."/>
            <person name="Mafra C."/>
            <person name="Olegario M.M."/>
            <person name="Szabo P.J."/>
            <person name="Miranda-Santos I.K."/>
            <person name="Maruyama S.R."/>
        </authorList>
    </citation>
    <scope>NUCLEOTIDE SEQUENCE</scope>
    <source>
        <strain evidence="1">Uberlandia</strain>
        <tissue evidence="1">Salivary glands</tissue>
    </source>
</reference>
<name>A0A023FR21_AMBCJ</name>